<keyword evidence="10" id="KW-0418">Kinase</keyword>
<evidence type="ECO:0000313" key="10">
    <source>
        <dbReference type="EMBL" id="KUL30691.1"/>
    </source>
</evidence>
<evidence type="ECO:0000256" key="3">
    <source>
        <dbReference type="ARBA" id="ARBA00022553"/>
    </source>
</evidence>
<dbReference type="SUPFAM" id="SSF52172">
    <property type="entry name" value="CheY-like"/>
    <property type="match status" value="2"/>
</dbReference>
<dbReference type="PROSITE" id="PS50109">
    <property type="entry name" value="HIS_KIN"/>
    <property type="match status" value="1"/>
</dbReference>
<dbReference type="SMART" id="SM00448">
    <property type="entry name" value="REC"/>
    <property type="match status" value="2"/>
</dbReference>
<dbReference type="Pfam" id="PF00072">
    <property type="entry name" value="Response_reg"/>
    <property type="match status" value="2"/>
</dbReference>
<feature type="transmembrane region" description="Helical" evidence="6">
    <location>
        <begin position="122"/>
        <end position="143"/>
    </location>
</feature>
<sequence>MQRLKQKALNIVEHAEPNLPIIGLFATIGYPLFYVVWKYLFPQHYENLPLRLIEAVISLPWLFYRYLPKKAKALFPAYFFISVPILLPFFFHFMMLKNAWSIAWAMSSMACLFMLILIVYDWIFICVITLSGFILAYAAVYAFDGYVSYADFHVEYIPTYLFALIGGIVANHRKQIAHQTKISLLQSLSGSIAHEMRNPLSSITNAMSSLQAILPNKPIGNEVTGTVDISQSGLISIHDVIEESSATIKRGNKIIDSILASLQGGSVDINNFKRLSAKTIIHTAINSYGYNDLSERKLLIDKTTVTFDFIGDKDLFIYVLFNLIKNALHYKNRPDFKIELTSEKGNDFNIIRVKDYGPGVPTAKRERIFDRFYTYGKSGGNGLGLSFCRRVIESFGGEITCNSEEDSWTEFLIKIPAYESKTVKDIKKEILKKKRILIVDDQLSNRILLAKYISEWGCSSDQAENGEQALEMLSSNRYDLIFMDFEMPSLNGDSAVEQLRSTRNFDPSLALHYLQTPVIGITALPHPEALTRAGKCGMNDVLSKPVLRPDIIKIFERYFFSEKSTITSDQEELLSGSRILLVDDNETSRNFMRLILEHYGCSIGQAENGQIAIEKLEHEEYDLILMDMEMPVMNGIEAAETIRKGKYFSRFRNYNSIPIIALTGNTDEKSILRVKEAGMNHHLGKPISRDDLIATITVWLNNHLMMQNGNLTLPIQNYEKNKENLWKNIDKEKILDRSIINSLKEVGGKEMIDNIFPVFIRDTKKIVTDLVIAAENRNIKRYDQLIHELKGSSGSCGANRLYVLSRYIHEFSSKGKWPDNESWIDIVEKTFTETTTAINEMLDAEKS</sequence>
<dbReference type="SMART" id="SM00387">
    <property type="entry name" value="HATPase_c"/>
    <property type="match status" value="1"/>
</dbReference>
<dbReference type="InterPro" id="IPR008207">
    <property type="entry name" value="Sig_transdc_His_kin_Hpt_dom"/>
</dbReference>
<dbReference type="Gene3D" id="3.40.50.2300">
    <property type="match status" value="2"/>
</dbReference>
<dbReference type="InterPro" id="IPR036097">
    <property type="entry name" value="HisK_dim/P_sf"/>
</dbReference>
<dbReference type="InterPro" id="IPR036890">
    <property type="entry name" value="HATPase_C_sf"/>
</dbReference>
<feature type="domain" description="Histidine kinase" evidence="7">
    <location>
        <begin position="191"/>
        <end position="419"/>
    </location>
</feature>
<feature type="transmembrane region" description="Helical" evidence="6">
    <location>
        <begin position="48"/>
        <end position="67"/>
    </location>
</feature>
<evidence type="ECO:0000256" key="6">
    <source>
        <dbReference type="SAM" id="Phobius"/>
    </source>
</evidence>
<keyword evidence="10" id="KW-0808">Transferase</keyword>
<dbReference type="InterPro" id="IPR003594">
    <property type="entry name" value="HATPase_dom"/>
</dbReference>
<accession>A0A101JPL1</accession>
<feature type="domain" description="HPt" evidence="9">
    <location>
        <begin position="748"/>
        <end position="845"/>
    </location>
</feature>
<dbReference type="SUPFAM" id="SSF47226">
    <property type="entry name" value="Histidine-containing phosphotransfer domain, HPT domain"/>
    <property type="match status" value="1"/>
</dbReference>
<dbReference type="InterPro" id="IPR004358">
    <property type="entry name" value="Sig_transdc_His_kin-like_C"/>
</dbReference>
<dbReference type="CDD" id="cd17546">
    <property type="entry name" value="REC_hyHK_CKI1_RcsC-like"/>
    <property type="match status" value="2"/>
</dbReference>
<dbReference type="Gene3D" id="3.30.565.10">
    <property type="entry name" value="Histidine kinase-like ATPase, C-terminal domain"/>
    <property type="match status" value="1"/>
</dbReference>
<keyword evidence="3 5" id="KW-0597">Phosphoprotein</keyword>
<dbReference type="InterPro" id="IPR036641">
    <property type="entry name" value="HPT_dom_sf"/>
</dbReference>
<evidence type="ECO:0000259" key="8">
    <source>
        <dbReference type="PROSITE" id="PS50110"/>
    </source>
</evidence>
<dbReference type="PANTHER" id="PTHR43719">
    <property type="entry name" value="TWO-COMPONENT HISTIDINE KINASE"/>
    <property type="match status" value="1"/>
</dbReference>
<dbReference type="SUPFAM" id="SSF55874">
    <property type="entry name" value="ATPase domain of HSP90 chaperone/DNA topoisomerase II/histidine kinase"/>
    <property type="match status" value="1"/>
</dbReference>
<dbReference type="RefSeq" id="WP_059138664.1">
    <property type="nucleotide sequence ID" value="NZ_LMBR01000080.1"/>
</dbReference>
<evidence type="ECO:0000256" key="4">
    <source>
        <dbReference type="PROSITE-ProRule" id="PRU00110"/>
    </source>
</evidence>
<feature type="domain" description="Response regulatory" evidence="8">
    <location>
        <begin position="578"/>
        <end position="700"/>
    </location>
</feature>
<feature type="domain" description="Response regulatory" evidence="8">
    <location>
        <begin position="435"/>
        <end position="559"/>
    </location>
</feature>
<evidence type="ECO:0000259" key="9">
    <source>
        <dbReference type="PROSITE" id="PS50894"/>
    </source>
</evidence>
<evidence type="ECO:0000313" key="11">
    <source>
        <dbReference type="Proteomes" id="UP000053937"/>
    </source>
</evidence>
<keyword evidence="11" id="KW-1185">Reference proteome</keyword>
<dbReference type="PROSITE" id="PS50110">
    <property type="entry name" value="RESPONSE_REGULATORY"/>
    <property type="match status" value="2"/>
</dbReference>
<keyword evidence="6" id="KW-0812">Transmembrane</keyword>
<keyword evidence="6" id="KW-0472">Membrane</keyword>
<organism evidence="10 11">
    <name type="scientific">Chlorobium limicola</name>
    <dbReference type="NCBI Taxonomy" id="1092"/>
    <lineage>
        <taxon>Bacteria</taxon>
        <taxon>Pseudomonadati</taxon>
        <taxon>Chlorobiota</taxon>
        <taxon>Chlorobiia</taxon>
        <taxon>Chlorobiales</taxon>
        <taxon>Chlorobiaceae</taxon>
        <taxon>Chlorobium/Pelodictyon group</taxon>
        <taxon>Chlorobium</taxon>
    </lineage>
</organism>
<dbReference type="Pfam" id="PF01627">
    <property type="entry name" value="Hpt"/>
    <property type="match status" value="1"/>
</dbReference>
<feature type="modified residue" description="Phosphohistidine" evidence="4">
    <location>
        <position position="787"/>
    </location>
</feature>
<dbReference type="Gene3D" id="1.10.287.130">
    <property type="match status" value="1"/>
</dbReference>
<dbReference type="AlphaFoldDB" id="A0A101JPL1"/>
<proteinExistence type="predicted"/>
<dbReference type="SUPFAM" id="SSF47384">
    <property type="entry name" value="Homodimeric domain of signal transducing histidine kinase"/>
    <property type="match status" value="1"/>
</dbReference>
<name>A0A101JPL1_CHLLI</name>
<dbReference type="Proteomes" id="UP000053937">
    <property type="component" value="Unassembled WGS sequence"/>
</dbReference>
<dbReference type="InterPro" id="IPR005467">
    <property type="entry name" value="His_kinase_dom"/>
</dbReference>
<dbReference type="GO" id="GO:0000155">
    <property type="term" value="F:phosphorelay sensor kinase activity"/>
    <property type="evidence" value="ECO:0007669"/>
    <property type="project" value="InterPro"/>
</dbReference>
<comment type="caution">
    <text evidence="10">The sequence shown here is derived from an EMBL/GenBank/DDBJ whole genome shotgun (WGS) entry which is preliminary data.</text>
</comment>
<dbReference type="InterPro" id="IPR003661">
    <property type="entry name" value="HisK_dim/P_dom"/>
</dbReference>
<keyword evidence="6" id="KW-1133">Transmembrane helix</keyword>
<dbReference type="EMBL" id="LMBR01000080">
    <property type="protein sequence ID" value="KUL30691.1"/>
    <property type="molecule type" value="Genomic_DNA"/>
</dbReference>
<feature type="transmembrane region" description="Helical" evidence="6">
    <location>
        <begin position="99"/>
        <end position="117"/>
    </location>
</feature>
<reference evidence="10 11" key="1">
    <citation type="submission" date="2015-10" db="EMBL/GenBank/DDBJ databases">
        <title>Draft Genome Sequence of Chlorobium limicola strain Frasassi Growing under Artificial Lighting in the Frasassi Cave System.</title>
        <authorList>
            <person name="Mansor M."/>
            <person name="Macalady J."/>
        </authorList>
    </citation>
    <scope>NUCLEOTIDE SEQUENCE [LARGE SCALE GENOMIC DNA]</scope>
    <source>
        <strain evidence="10 11">Frasassi</strain>
    </source>
</reference>
<dbReference type="Gene3D" id="1.20.120.160">
    <property type="entry name" value="HPT domain"/>
    <property type="match status" value="1"/>
</dbReference>
<dbReference type="EC" id="2.7.13.3" evidence="2"/>
<feature type="transmembrane region" description="Helical" evidence="6">
    <location>
        <begin position="21"/>
        <end position="42"/>
    </location>
</feature>
<gene>
    <name evidence="10" type="ORF">ASB62_03630</name>
</gene>
<dbReference type="InterPro" id="IPR001789">
    <property type="entry name" value="Sig_transdc_resp-reg_receiver"/>
</dbReference>
<evidence type="ECO:0000259" key="7">
    <source>
        <dbReference type="PROSITE" id="PS50109"/>
    </source>
</evidence>
<dbReference type="OrthoDB" id="593752at2"/>
<feature type="modified residue" description="4-aspartylphosphate" evidence="5">
    <location>
        <position position="627"/>
    </location>
</feature>
<evidence type="ECO:0000256" key="1">
    <source>
        <dbReference type="ARBA" id="ARBA00000085"/>
    </source>
</evidence>
<dbReference type="CDD" id="cd00075">
    <property type="entry name" value="HATPase"/>
    <property type="match status" value="1"/>
</dbReference>
<dbReference type="InterPro" id="IPR050956">
    <property type="entry name" value="2C_system_His_kinase"/>
</dbReference>
<comment type="catalytic activity">
    <reaction evidence="1">
        <text>ATP + protein L-histidine = ADP + protein N-phospho-L-histidine.</text>
        <dbReference type="EC" id="2.7.13.3"/>
    </reaction>
</comment>
<dbReference type="PROSITE" id="PS50894">
    <property type="entry name" value="HPT"/>
    <property type="match status" value="1"/>
</dbReference>
<feature type="transmembrane region" description="Helical" evidence="6">
    <location>
        <begin position="74"/>
        <end position="93"/>
    </location>
</feature>
<dbReference type="PRINTS" id="PR00344">
    <property type="entry name" value="BCTRLSENSOR"/>
</dbReference>
<evidence type="ECO:0000256" key="5">
    <source>
        <dbReference type="PROSITE-ProRule" id="PRU00169"/>
    </source>
</evidence>
<evidence type="ECO:0000256" key="2">
    <source>
        <dbReference type="ARBA" id="ARBA00012438"/>
    </source>
</evidence>
<protein>
    <recommendedName>
        <fullName evidence="2">histidine kinase</fullName>
        <ecNumber evidence="2">2.7.13.3</ecNumber>
    </recommendedName>
</protein>
<dbReference type="CDD" id="cd00082">
    <property type="entry name" value="HisKA"/>
    <property type="match status" value="1"/>
</dbReference>
<dbReference type="Pfam" id="PF02518">
    <property type="entry name" value="HATPase_c"/>
    <property type="match status" value="1"/>
</dbReference>
<feature type="modified residue" description="4-aspartylphosphate" evidence="5">
    <location>
        <position position="484"/>
    </location>
</feature>
<dbReference type="PANTHER" id="PTHR43719:SF28">
    <property type="entry name" value="PEROXIDE STRESS-ACTIVATED HISTIDINE KINASE MAK1-RELATED"/>
    <property type="match status" value="1"/>
</dbReference>
<dbReference type="InterPro" id="IPR011006">
    <property type="entry name" value="CheY-like_superfamily"/>
</dbReference>